<dbReference type="STRING" id="273678.RS84_00432"/>
<keyword evidence="1" id="KW-1133">Transmembrane helix</keyword>
<keyword evidence="1" id="KW-0812">Transmembrane</keyword>
<evidence type="ECO:0000256" key="1">
    <source>
        <dbReference type="SAM" id="Phobius"/>
    </source>
</evidence>
<comment type="caution">
    <text evidence="2">The sequence shown here is derived from an EMBL/GenBank/DDBJ whole genome shotgun (WGS) entry which is preliminary data.</text>
</comment>
<dbReference type="RefSeq" id="WP_045256095.1">
    <property type="nucleotide sequence ID" value="NZ_JYJB01000004.1"/>
</dbReference>
<feature type="transmembrane region" description="Helical" evidence="1">
    <location>
        <begin position="42"/>
        <end position="59"/>
    </location>
</feature>
<dbReference type="AlphaFoldDB" id="A0A0M2HY10"/>
<dbReference type="Pfam" id="PF10990">
    <property type="entry name" value="DUF2809"/>
    <property type="match status" value="1"/>
</dbReference>
<sequence>MTSPTAAAPSRRRIVLGALALLTVGSGLLVHATVDGPFGDAAGDALYAVLVYLLAAWVLPHSRMLRPAVVAVAICAGIELFQLTGFPRAWASVFPPSALLLGSGFDVRDILVYTVAICAAAIIDAALTRASARPSPGNAAGRPPEGERPA</sequence>
<accession>A0A0M2HY10</accession>
<dbReference type="EMBL" id="JYJB01000004">
    <property type="protein sequence ID" value="KJL49318.1"/>
    <property type="molecule type" value="Genomic_DNA"/>
</dbReference>
<dbReference type="InterPro" id="IPR021257">
    <property type="entry name" value="DUF2809"/>
</dbReference>
<evidence type="ECO:0000313" key="3">
    <source>
        <dbReference type="Proteomes" id="UP000033900"/>
    </source>
</evidence>
<keyword evidence="3" id="KW-1185">Reference proteome</keyword>
<proteinExistence type="predicted"/>
<keyword evidence="1" id="KW-0472">Membrane</keyword>
<protein>
    <recommendedName>
        <fullName evidence="4">DUF2809 domain-containing protein</fullName>
    </recommendedName>
</protein>
<feature type="transmembrane region" description="Helical" evidence="1">
    <location>
        <begin position="68"/>
        <end position="90"/>
    </location>
</feature>
<dbReference type="OrthoDB" id="3874273at2"/>
<name>A0A0M2HY10_9MICO</name>
<dbReference type="Proteomes" id="UP000033900">
    <property type="component" value="Unassembled WGS sequence"/>
</dbReference>
<dbReference type="PATRIC" id="fig|273678.4.peg.425"/>
<gene>
    <name evidence="2" type="ORF">RS84_00432</name>
</gene>
<evidence type="ECO:0000313" key="2">
    <source>
        <dbReference type="EMBL" id="KJL49318.1"/>
    </source>
</evidence>
<feature type="transmembrane region" description="Helical" evidence="1">
    <location>
        <begin position="110"/>
        <end position="127"/>
    </location>
</feature>
<organism evidence="2 3">
    <name type="scientific">Microbacterium hydrocarbonoxydans</name>
    <dbReference type="NCBI Taxonomy" id="273678"/>
    <lineage>
        <taxon>Bacteria</taxon>
        <taxon>Bacillati</taxon>
        <taxon>Actinomycetota</taxon>
        <taxon>Actinomycetes</taxon>
        <taxon>Micrococcales</taxon>
        <taxon>Microbacteriaceae</taxon>
        <taxon>Microbacterium</taxon>
    </lineage>
</organism>
<reference evidence="2 3" key="1">
    <citation type="submission" date="2015-02" db="EMBL/GenBank/DDBJ databases">
        <title>Draft genome sequences of ten Microbacterium spp. with emphasis on heavy metal contaminated environments.</title>
        <authorList>
            <person name="Corretto E."/>
        </authorList>
    </citation>
    <scope>NUCLEOTIDE SEQUENCE [LARGE SCALE GENOMIC DNA]</scope>
    <source>
        <strain evidence="2 3">SA35</strain>
    </source>
</reference>
<evidence type="ECO:0008006" key="4">
    <source>
        <dbReference type="Google" id="ProtNLM"/>
    </source>
</evidence>